<dbReference type="GO" id="GO:0003677">
    <property type="term" value="F:DNA binding"/>
    <property type="evidence" value="ECO:0007669"/>
    <property type="project" value="InterPro"/>
</dbReference>
<dbReference type="InterPro" id="IPR050797">
    <property type="entry name" value="Carb_Metab_Trans_Reg"/>
</dbReference>
<dbReference type="RefSeq" id="XP_066802208.1">
    <property type="nucleotide sequence ID" value="XM_066946829.1"/>
</dbReference>
<evidence type="ECO:0000259" key="4">
    <source>
        <dbReference type="PROSITE" id="PS50048"/>
    </source>
</evidence>
<dbReference type="EMBL" id="JBCAWK010000007">
    <property type="protein sequence ID" value="KAK8853022.1"/>
    <property type="molecule type" value="Genomic_DNA"/>
</dbReference>
<dbReference type="Pfam" id="PF04082">
    <property type="entry name" value="Fungal_trans"/>
    <property type="match status" value="1"/>
</dbReference>
<dbReference type="Gene3D" id="4.10.240.10">
    <property type="entry name" value="Zn(2)-C6 fungal-type DNA-binding domain"/>
    <property type="match status" value="1"/>
</dbReference>
<gene>
    <name evidence="5" type="ORF">IAR55_003723</name>
</gene>
<dbReference type="Proteomes" id="UP001388673">
    <property type="component" value="Unassembled WGS sequence"/>
</dbReference>
<keyword evidence="2" id="KW-0539">Nucleus</keyword>
<dbReference type="PANTHER" id="PTHR31668">
    <property type="entry name" value="GLUCOSE TRANSPORT TRANSCRIPTION REGULATOR RGT1-RELATED-RELATED"/>
    <property type="match status" value="1"/>
</dbReference>
<dbReference type="GO" id="GO:0008270">
    <property type="term" value="F:zinc ion binding"/>
    <property type="evidence" value="ECO:0007669"/>
    <property type="project" value="InterPro"/>
</dbReference>
<keyword evidence="6" id="KW-1185">Reference proteome</keyword>
<dbReference type="CDD" id="cd12148">
    <property type="entry name" value="fungal_TF_MHR"/>
    <property type="match status" value="1"/>
</dbReference>
<name>A0AAW0YY45_9TREE</name>
<feature type="region of interest" description="Disordered" evidence="3">
    <location>
        <begin position="158"/>
        <end position="178"/>
    </location>
</feature>
<dbReference type="CDD" id="cd00067">
    <property type="entry name" value="GAL4"/>
    <property type="match status" value="1"/>
</dbReference>
<dbReference type="GO" id="GO:0006351">
    <property type="term" value="P:DNA-templated transcription"/>
    <property type="evidence" value="ECO:0007669"/>
    <property type="project" value="InterPro"/>
</dbReference>
<organism evidence="5 6">
    <name type="scientific">Kwoniella newhampshirensis</name>
    <dbReference type="NCBI Taxonomy" id="1651941"/>
    <lineage>
        <taxon>Eukaryota</taxon>
        <taxon>Fungi</taxon>
        <taxon>Dikarya</taxon>
        <taxon>Basidiomycota</taxon>
        <taxon>Agaricomycotina</taxon>
        <taxon>Tremellomycetes</taxon>
        <taxon>Tremellales</taxon>
        <taxon>Cryptococcaceae</taxon>
        <taxon>Kwoniella</taxon>
    </lineage>
</organism>
<dbReference type="PROSITE" id="PS50048">
    <property type="entry name" value="ZN2_CY6_FUNGAL_2"/>
    <property type="match status" value="1"/>
</dbReference>
<feature type="region of interest" description="Disordered" evidence="3">
    <location>
        <begin position="58"/>
        <end position="121"/>
    </location>
</feature>
<protein>
    <recommendedName>
        <fullName evidence="4">Zn(2)-C6 fungal-type domain-containing protein</fullName>
    </recommendedName>
</protein>
<dbReference type="Pfam" id="PF00172">
    <property type="entry name" value="Zn_clus"/>
    <property type="match status" value="1"/>
</dbReference>
<evidence type="ECO:0000313" key="5">
    <source>
        <dbReference type="EMBL" id="KAK8853022.1"/>
    </source>
</evidence>
<dbReference type="PROSITE" id="PS00463">
    <property type="entry name" value="ZN2_CY6_FUNGAL_1"/>
    <property type="match status" value="1"/>
</dbReference>
<dbReference type="GO" id="GO:0000981">
    <property type="term" value="F:DNA-binding transcription factor activity, RNA polymerase II-specific"/>
    <property type="evidence" value="ECO:0007669"/>
    <property type="project" value="InterPro"/>
</dbReference>
<dbReference type="AlphaFoldDB" id="A0AAW0YY45"/>
<dbReference type="InterPro" id="IPR036864">
    <property type="entry name" value="Zn2-C6_fun-type_DNA-bd_sf"/>
</dbReference>
<dbReference type="SUPFAM" id="SSF57701">
    <property type="entry name" value="Zn2/Cys6 DNA-binding domain"/>
    <property type="match status" value="1"/>
</dbReference>
<evidence type="ECO:0000256" key="2">
    <source>
        <dbReference type="ARBA" id="ARBA00023242"/>
    </source>
</evidence>
<evidence type="ECO:0000256" key="3">
    <source>
        <dbReference type="SAM" id="MobiDB-lite"/>
    </source>
</evidence>
<evidence type="ECO:0000313" key="6">
    <source>
        <dbReference type="Proteomes" id="UP001388673"/>
    </source>
</evidence>
<dbReference type="KEGG" id="kne:92180981"/>
<keyword evidence="1" id="KW-0479">Metal-binding</keyword>
<reference evidence="5 6" key="1">
    <citation type="journal article" date="2024" name="bioRxiv">
        <title>Comparative genomics of Cryptococcus and Kwoniella reveals pathogenesis evolution and contrasting karyotype dynamics via intercentromeric recombination or chromosome fusion.</title>
        <authorList>
            <person name="Coelho M.A."/>
            <person name="David-Palma M."/>
            <person name="Shea T."/>
            <person name="Bowers K."/>
            <person name="McGinley-Smith S."/>
            <person name="Mohammad A.W."/>
            <person name="Gnirke A."/>
            <person name="Yurkov A.M."/>
            <person name="Nowrousian M."/>
            <person name="Sun S."/>
            <person name="Cuomo C.A."/>
            <person name="Heitman J."/>
        </authorList>
    </citation>
    <scope>NUCLEOTIDE SEQUENCE [LARGE SCALE GENOMIC DNA]</scope>
    <source>
        <strain evidence="5 6">CBS 13917</strain>
    </source>
</reference>
<accession>A0AAW0YY45</accession>
<evidence type="ECO:0000256" key="1">
    <source>
        <dbReference type="ARBA" id="ARBA00022723"/>
    </source>
</evidence>
<sequence length="696" mass="76684">MPVTETTSGRARRSKKNRPCDYCRKQKHMCNIPARGPPCVGCEARNMACTYILPPTQRKRTPKDVHTEASVGGNDMIAAGTSSQGGSSTSDRPMAGEVDRSPGRAGTTTTHIVPSPGSPFNLRTTSEQRDDTNMNHDLTTLADLRPAVGGTLGELMEMSQSTGVSDPRTPPSTLPQPISMHTTTINTLSDMVASTSAMGNIQPPSLPPNPPYAPVEVHSPLDNDPAVNTAENETYFMGSHAVPALAVEDPSLSADAETLAGEYRQVSDNPRVPAFFSTKNPTLLYGRLPFTSQTAWSKVLERVGLMGAEDALRTCIVAHTTTYNQDMRPYHIELWSNVLQALEDEYRVPRLQTLQIALLIIGSRPNINSGQNSIAIARATGLAYLLGLHIDCTGWRLPLWERKVRLRVWWALVIHDSWHSLVHGRPSILSTRNDNVPLPTLDDSDWGELASDSDRRSMESFIAMCKMTVILKLRLLETIGRDLDAFDADLPSTLRFDPSTSVDSVVSTASGVRSMQLVRIGLTVVILRLTLGAEGPGLPLPERTETLLKAVLDLGELLATFLERLTTEEYDSYWLPYCPNLISEAIRLLLTAMFRISLAAHKHAWDIAMVAVRHLERLFSSVKTSFDEVKEWDRQVRTGEINDPVVLNEDTSLNFSPSIFDNIDLGSAFGAIEDFSTMQWLPENNDPHSVFPGSMF</sequence>
<proteinExistence type="predicted"/>
<feature type="domain" description="Zn(2)-C6 fungal-type" evidence="4">
    <location>
        <begin position="19"/>
        <end position="51"/>
    </location>
</feature>
<dbReference type="InterPro" id="IPR007219">
    <property type="entry name" value="XnlR_reg_dom"/>
</dbReference>
<feature type="compositionally biased region" description="Low complexity" evidence="3">
    <location>
        <begin position="80"/>
        <end position="90"/>
    </location>
</feature>
<comment type="caution">
    <text evidence="5">The sequence shown here is derived from an EMBL/GenBank/DDBJ whole genome shotgun (WGS) entry which is preliminary data.</text>
</comment>
<dbReference type="SMART" id="SM00906">
    <property type="entry name" value="Fungal_trans"/>
    <property type="match status" value="1"/>
</dbReference>
<dbReference type="InterPro" id="IPR001138">
    <property type="entry name" value="Zn2Cys6_DnaBD"/>
</dbReference>
<dbReference type="GeneID" id="92180981"/>